<keyword evidence="2" id="KW-1185">Reference proteome</keyword>
<organism evidence="1 2">
    <name type="scientific">Saccharibacillus sacchari</name>
    <dbReference type="NCBI Taxonomy" id="456493"/>
    <lineage>
        <taxon>Bacteria</taxon>
        <taxon>Bacillati</taxon>
        <taxon>Bacillota</taxon>
        <taxon>Bacilli</taxon>
        <taxon>Bacillales</taxon>
        <taxon>Paenibacillaceae</taxon>
        <taxon>Saccharibacillus</taxon>
    </lineage>
</organism>
<name>A0ACC6P894_9BACL</name>
<accession>A0ACC6P894</accession>
<gene>
    <name evidence="1" type="primary">radC</name>
    <name evidence="1" type="ORF">WKI47_04340</name>
</gene>
<proteinExistence type="predicted"/>
<evidence type="ECO:0000313" key="2">
    <source>
        <dbReference type="Proteomes" id="UP001380953"/>
    </source>
</evidence>
<evidence type="ECO:0000313" key="1">
    <source>
        <dbReference type="EMBL" id="MEJ8303141.1"/>
    </source>
</evidence>
<sequence length="229" mass="25079">MELLNIMLRDLPREERPRERMLQYGGEALSHAELLAILLRTGTRSESAIMIAQRILAQSGGLRGLAESGVEELVEIKGVGPAKAVQLRAAIELGRRMVASRLSESVVIRSPRDAAELLTEQLRYLQKEHFVCLFLNTKNVVIAQETLSIGSLNASIVHPREVFRAAIKYSSASIVCAHNHPSGDPAPSPEDIAITKRLVESGQIVGIDVLDHIVVGDGRFVSLKEQGFM</sequence>
<comment type="caution">
    <text evidence="1">The sequence shown here is derived from an EMBL/GenBank/DDBJ whole genome shotgun (WGS) entry which is preliminary data.</text>
</comment>
<dbReference type="EMBL" id="JBBKAR010000016">
    <property type="protein sequence ID" value="MEJ8303141.1"/>
    <property type="molecule type" value="Genomic_DNA"/>
</dbReference>
<protein>
    <submittedName>
        <fullName evidence="1">DNA repair protein RadC</fullName>
    </submittedName>
</protein>
<dbReference type="Proteomes" id="UP001380953">
    <property type="component" value="Unassembled WGS sequence"/>
</dbReference>
<reference evidence="1" key="1">
    <citation type="submission" date="2024-03" db="EMBL/GenBank/DDBJ databases">
        <title>Whole genome sequecning of epiphytes from Marcgravia umbellata leaves.</title>
        <authorList>
            <person name="Kumar G."/>
            <person name="Savka M.A."/>
        </authorList>
    </citation>
    <scope>NUCLEOTIDE SEQUENCE</scope>
    <source>
        <strain evidence="1">RIT_BL5</strain>
    </source>
</reference>